<dbReference type="EMBL" id="JARIHO010000047">
    <property type="protein sequence ID" value="KAJ7323184.1"/>
    <property type="molecule type" value="Genomic_DNA"/>
</dbReference>
<dbReference type="AlphaFoldDB" id="A0AAD6ZIG0"/>
<evidence type="ECO:0000256" key="1">
    <source>
        <dbReference type="SAM" id="MobiDB-lite"/>
    </source>
</evidence>
<dbReference type="Proteomes" id="UP001218218">
    <property type="component" value="Unassembled WGS sequence"/>
</dbReference>
<sequence>MRALDAQRKVGTAGERTAARRAHRVKMTQAEVLQGKYGLRMRMSRKLSATKAKHKQQWGSSKGESQPAGAGNAGESRDAQRRKAGAHGRKGGGEDKILDQMEGGYGEHRSVSQKASPEVVEVLGKPGAKHRKSMARAMREEDVNAKFLRRMLPMEGLEEPVGGSKKRGEGTGRSGQKATNPRISKAPKTGRAGLHSMRCLPAPLDYYTKFDESRYYSWATLLDPRLSYEGLRRDYADDPELLAGLETAKAKLQEHYDTHYVNTNTAGSQQQLPPGSPVKFNIFGRYGPQTGPTDSAKNELAEYFRLTNNPPSFEDTDPLKWWYTRSAVAVERIFSSGRDTIGLRRASLKAETIQMLMFVKARLRVEREESKKHEVPKKKLIIRRNDRNGFDGRNPSVSRSRNFHRRTGGPARGQKTAVFSTAIPLNGRFGALKRTRREQD</sequence>
<feature type="region of interest" description="Disordered" evidence="1">
    <location>
        <begin position="1"/>
        <end position="119"/>
    </location>
</feature>
<proteinExistence type="predicted"/>
<accession>A0AAD6ZIG0</accession>
<gene>
    <name evidence="2" type="ORF">DFH08DRAFT_1029449</name>
</gene>
<evidence type="ECO:0000313" key="3">
    <source>
        <dbReference type="Proteomes" id="UP001218218"/>
    </source>
</evidence>
<keyword evidence="3" id="KW-1185">Reference proteome</keyword>
<evidence type="ECO:0008006" key="4">
    <source>
        <dbReference type="Google" id="ProtNLM"/>
    </source>
</evidence>
<dbReference type="SUPFAM" id="SSF53098">
    <property type="entry name" value="Ribonuclease H-like"/>
    <property type="match status" value="1"/>
</dbReference>
<feature type="region of interest" description="Disordered" evidence="1">
    <location>
        <begin position="158"/>
        <end position="190"/>
    </location>
</feature>
<protein>
    <recommendedName>
        <fullName evidence="4">HAT C-terminal dimerisation domain-containing protein</fullName>
    </recommendedName>
</protein>
<name>A0AAD6ZIG0_9AGAR</name>
<reference evidence="2" key="1">
    <citation type="submission" date="2023-03" db="EMBL/GenBank/DDBJ databases">
        <title>Massive genome expansion in bonnet fungi (Mycena s.s.) driven by repeated elements and novel gene families across ecological guilds.</title>
        <authorList>
            <consortium name="Lawrence Berkeley National Laboratory"/>
            <person name="Harder C.B."/>
            <person name="Miyauchi S."/>
            <person name="Viragh M."/>
            <person name="Kuo A."/>
            <person name="Thoen E."/>
            <person name="Andreopoulos B."/>
            <person name="Lu D."/>
            <person name="Skrede I."/>
            <person name="Drula E."/>
            <person name="Henrissat B."/>
            <person name="Morin E."/>
            <person name="Kohler A."/>
            <person name="Barry K."/>
            <person name="LaButti K."/>
            <person name="Morin E."/>
            <person name="Salamov A."/>
            <person name="Lipzen A."/>
            <person name="Mereny Z."/>
            <person name="Hegedus B."/>
            <person name="Baldrian P."/>
            <person name="Stursova M."/>
            <person name="Weitz H."/>
            <person name="Taylor A."/>
            <person name="Grigoriev I.V."/>
            <person name="Nagy L.G."/>
            <person name="Martin F."/>
            <person name="Kauserud H."/>
        </authorList>
    </citation>
    <scope>NUCLEOTIDE SEQUENCE</scope>
    <source>
        <strain evidence="2">CBHHK002</strain>
    </source>
</reference>
<dbReference type="InterPro" id="IPR012337">
    <property type="entry name" value="RNaseH-like_sf"/>
</dbReference>
<feature type="region of interest" description="Disordered" evidence="1">
    <location>
        <begin position="385"/>
        <end position="413"/>
    </location>
</feature>
<evidence type="ECO:0000313" key="2">
    <source>
        <dbReference type="EMBL" id="KAJ7323184.1"/>
    </source>
</evidence>
<feature type="compositionally biased region" description="Basic and acidic residues" evidence="1">
    <location>
        <begin position="91"/>
        <end position="110"/>
    </location>
</feature>
<organism evidence="2 3">
    <name type="scientific">Mycena albidolilacea</name>
    <dbReference type="NCBI Taxonomy" id="1033008"/>
    <lineage>
        <taxon>Eukaryota</taxon>
        <taxon>Fungi</taxon>
        <taxon>Dikarya</taxon>
        <taxon>Basidiomycota</taxon>
        <taxon>Agaricomycotina</taxon>
        <taxon>Agaricomycetes</taxon>
        <taxon>Agaricomycetidae</taxon>
        <taxon>Agaricales</taxon>
        <taxon>Marasmiineae</taxon>
        <taxon>Mycenaceae</taxon>
        <taxon>Mycena</taxon>
    </lineage>
</organism>
<comment type="caution">
    <text evidence="2">The sequence shown here is derived from an EMBL/GenBank/DDBJ whole genome shotgun (WGS) entry which is preliminary data.</text>
</comment>